<dbReference type="AlphaFoldDB" id="A0AAW1K207"/>
<dbReference type="Proteomes" id="UP001458880">
    <property type="component" value="Unassembled WGS sequence"/>
</dbReference>
<sequence length="88" mass="9795">METDGAILTALICAECFLLVQPKNIVVKLWLSYLAVGENLYIIPSPSKKKLNIKLALRGYLAVGENLYIIPSPSKKKLNIKLALRELL</sequence>
<proteinExistence type="predicted"/>
<evidence type="ECO:0000313" key="2">
    <source>
        <dbReference type="Proteomes" id="UP001458880"/>
    </source>
</evidence>
<dbReference type="EMBL" id="JASPKY010000284">
    <property type="protein sequence ID" value="KAK9711118.1"/>
    <property type="molecule type" value="Genomic_DNA"/>
</dbReference>
<gene>
    <name evidence="1" type="ORF">QE152_g25638</name>
</gene>
<organism evidence="1 2">
    <name type="scientific">Popillia japonica</name>
    <name type="common">Japanese beetle</name>
    <dbReference type="NCBI Taxonomy" id="7064"/>
    <lineage>
        <taxon>Eukaryota</taxon>
        <taxon>Metazoa</taxon>
        <taxon>Ecdysozoa</taxon>
        <taxon>Arthropoda</taxon>
        <taxon>Hexapoda</taxon>
        <taxon>Insecta</taxon>
        <taxon>Pterygota</taxon>
        <taxon>Neoptera</taxon>
        <taxon>Endopterygota</taxon>
        <taxon>Coleoptera</taxon>
        <taxon>Polyphaga</taxon>
        <taxon>Scarabaeiformia</taxon>
        <taxon>Scarabaeidae</taxon>
        <taxon>Rutelinae</taxon>
        <taxon>Popillia</taxon>
    </lineage>
</organism>
<evidence type="ECO:0000313" key="1">
    <source>
        <dbReference type="EMBL" id="KAK9711118.1"/>
    </source>
</evidence>
<accession>A0AAW1K207</accession>
<name>A0AAW1K207_POPJA</name>
<protein>
    <submittedName>
        <fullName evidence="1">Uncharacterized protein</fullName>
    </submittedName>
</protein>
<keyword evidence="2" id="KW-1185">Reference proteome</keyword>
<comment type="caution">
    <text evidence="1">The sequence shown here is derived from an EMBL/GenBank/DDBJ whole genome shotgun (WGS) entry which is preliminary data.</text>
</comment>
<reference evidence="1 2" key="1">
    <citation type="journal article" date="2024" name="BMC Genomics">
        <title>De novo assembly and annotation of Popillia japonica's genome with initial clues to its potential as an invasive pest.</title>
        <authorList>
            <person name="Cucini C."/>
            <person name="Boschi S."/>
            <person name="Funari R."/>
            <person name="Cardaioli E."/>
            <person name="Iannotti N."/>
            <person name="Marturano G."/>
            <person name="Paoli F."/>
            <person name="Bruttini M."/>
            <person name="Carapelli A."/>
            <person name="Frati F."/>
            <person name="Nardi F."/>
        </authorList>
    </citation>
    <scope>NUCLEOTIDE SEQUENCE [LARGE SCALE GENOMIC DNA]</scope>
    <source>
        <strain evidence="1">DMR45628</strain>
    </source>
</reference>